<dbReference type="Pfam" id="PF21806">
    <property type="entry name" value="DUF6879"/>
    <property type="match status" value="1"/>
</dbReference>
<evidence type="ECO:0000259" key="1">
    <source>
        <dbReference type="Pfam" id="PF21806"/>
    </source>
</evidence>
<dbReference type="EMBL" id="JAQFWQ010000005">
    <property type="protein sequence ID" value="MDA2809545.1"/>
    <property type="molecule type" value="Genomic_DNA"/>
</dbReference>
<gene>
    <name evidence="2" type="ORF">O4J56_02735</name>
</gene>
<name>A0ABT4TXX8_9ACTN</name>
<organism evidence="2 3">
    <name type="scientific">Nocardiopsis endophytica</name>
    <dbReference type="NCBI Taxonomy" id="3018445"/>
    <lineage>
        <taxon>Bacteria</taxon>
        <taxon>Bacillati</taxon>
        <taxon>Actinomycetota</taxon>
        <taxon>Actinomycetes</taxon>
        <taxon>Streptosporangiales</taxon>
        <taxon>Nocardiopsidaceae</taxon>
        <taxon>Nocardiopsis</taxon>
    </lineage>
</organism>
<proteinExistence type="predicted"/>
<dbReference type="RefSeq" id="WP_270683556.1">
    <property type="nucleotide sequence ID" value="NZ_JAQFWQ010000005.1"/>
</dbReference>
<comment type="caution">
    <text evidence="2">The sequence shown here is derived from an EMBL/GenBank/DDBJ whole genome shotgun (WGS) entry which is preliminary data.</text>
</comment>
<keyword evidence="3" id="KW-1185">Reference proteome</keyword>
<dbReference type="Proteomes" id="UP001527866">
    <property type="component" value="Unassembled WGS sequence"/>
</dbReference>
<sequence length="187" mass="21219">MSVSEFREVFDSFEHQMFRLESLDHYIAENEREPLERFRAGLAQDPAWRRPWAGTIAAINARGASIGRVHVVTEPLTEYVTFEMTCAYPASVQAGEDVRILPRSTAERLGVPCEDFWLLDDTRTASMAYDEDGHWLHVDLTDDPQVVQEHVRLRELVRAEATPLFDYLSGAGMEPAPGSLLTPQEQQ</sequence>
<evidence type="ECO:0000313" key="3">
    <source>
        <dbReference type="Proteomes" id="UP001527866"/>
    </source>
</evidence>
<evidence type="ECO:0000313" key="2">
    <source>
        <dbReference type="EMBL" id="MDA2809545.1"/>
    </source>
</evidence>
<dbReference type="InterPro" id="IPR049244">
    <property type="entry name" value="DUF6879"/>
</dbReference>
<protein>
    <recommendedName>
        <fullName evidence="1">DUF6879 domain-containing protein</fullName>
    </recommendedName>
</protein>
<feature type="domain" description="DUF6879" evidence="1">
    <location>
        <begin position="5"/>
        <end position="168"/>
    </location>
</feature>
<reference evidence="2 3" key="1">
    <citation type="submission" date="2023-01" db="EMBL/GenBank/DDBJ databases">
        <title>Draft genome sequence of Nocardiopsis sp. RSe5-2 isolated from halophytes.</title>
        <authorList>
            <person name="Duangmal K."/>
            <person name="Chantavorakit T."/>
        </authorList>
    </citation>
    <scope>NUCLEOTIDE SEQUENCE [LARGE SCALE GENOMIC DNA]</scope>
    <source>
        <strain evidence="2 3">RSe5-2</strain>
    </source>
</reference>
<accession>A0ABT4TXX8</accession>